<keyword evidence="4" id="KW-0997">Cell inner membrane</keyword>
<keyword evidence="6 9" id="KW-1133">Transmembrane helix</keyword>
<dbReference type="GO" id="GO:0022857">
    <property type="term" value="F:transmembrane transporter activity"/>
    <property type="evidence" value="ECO:0007669"/>
    <property type="project" value="TreeGrafter"/>
</dbReference>
<dbReference type="InterPro" id="IPR055348">
    <property type="entry name" value="DctQ"/>
</dbReference>
<protein>
    <submittedName>
        <fullName evidence="11">TRAP transporter small permease</fullName>
    </submittedName>
</protein>
<evidence type="ECO:0000256" key="8">
    <source>
        <dbReference type="ARBA" id="ARBA00038436"/>
    </source>
</evidence>
<dbReference type="GO" id="GO:0015740">
    <property type="term" value="P:C4-dicarboxylate transport"/>
    <property type="evidence" value="ECO:0007669"/>
    <property type="project" value="TreeGrafter"/>
</dbReference>
<evidence type="ECO:0000256" key="7">
    <source>
        <dbReference type="ARBA" id="ARBA00023136"/>
    </source>
</evidence>
<sequence>MSTFLDRLFRGVDIMMAVFLALMIALFFLNVVLRYVFSTGLVWSEEVARLAFIYLVYFGTIGAFRDNRHLGVDTVLTRLPERPRRVLYAGIQLVIIWMMGLLAVGSWQLAVQNLNDRWVATQFPRALVYGVGVVTGVAIILVAVGNLYQVFVARRSVDDLTTIRDDGADPLAEID</sequence>
<dbReference type="KEGG" id="prv:G7070_10850"/>
<accession>A0A6G7Y7M1</accession>
<dbReference type="Pfam" id="PF04290">
    <property type="entry name" value="DctQ"/>
    <property type="match status" value="1"/>
</dbReference>
<dbReference type="EMBL" id="CP049865">
    <property type="protein sequence ID" value="QIK72676.1"/>
    <property type="molecule type" value="Genomic_DNA"/>
</dbReference>
<comment type="subcellular location">
    <subcellularLocation>
        <location evidence="1">Cell inner membrane</location>
        <topology evidence="1">Multi-pass membrane protein</topology>
    </subcellularLocation>
</comment>
<reference evidence="11 12" key="1">
    <citation type="submission" date="2020-03" db="EMBL/GenBank/DDBJ databases">
        <title>Propioniciclava sp. nov., isolated from Hydrophilus acuminatus.</title>
        <authorList>
            <person name="Hyun D.-W."/>
            <person name="Bae J.-W."/>
        </authorList>
    </citation>
    <scope>NUCLEOTIDE SEQUENCE [LARGE SCALE GENOMIC DNA]</scope>
    <source>
        <strain evidence="11 12">HDW11</strain>
    </source>
</reference>
<dbReference type="RefSeq" id="WP_166233750.1">
    <property type="nucleotide sequence ID" value="NZ_CP049865.1"/>
</dbReference>
<keyword evidence="12" id="KW-1185">Reference proteome</keyword>
<gene>
    <name evidence="11" type="ORF">G7070_10850</name>
</gene>
<evidence type="ECO:0000313" key="12">
    <source>
        <dbReference type="Proteomes" id="UP000501058"/>
    </source>
</evidence>
<dbReference type="InterPro" id="IPR007387">
    <property type="entry name" value="TRAP_DctQ"/>
</dbReference>
<evidence type="ECO:0000256" key="3">
    <source>
        <dbReference type="ARBA" id="ARBA00022475"/>
    </source>
</evidence>
<evidence type="ECO:0000259" key="10">
    <source>
        <dbReference type="Pfam" id="PF04290"/>
    </source>
</evidence>
<keyword evidence="3" id="KW-1003">Cell membrane</keyword>
<keyword evidence="7 9" id="KW-0472">Membrane</keyword>
<evidence type="ECO:0000256" key="4">
    <source>
        <dbReference type="ARBA" id="ARBA00022519"/>
    </source>
</evidence>
<feature type="transmembrane region" description="Helical" evidence="9">
    <location>
        <begin position="12"/>
        <end position="35"/>
    </location>
</feature>
<proteinExistence type="inferred from homology"/>
<name>A0A6G7Y7M1_9ACTN</name>
<dbReference type="AlphaFoldDB" id="A0A6G7Y7M1"/>
<evidence type="ECO:0000256" key="5">
    <source>
        <dbReference type="ARBA" id="ARBA00022692"/>
    </source>
</evidence>
<dbReference type="PANTHER" id="PTHR35011">
    <property type="entry name" value="2,3-DIKETO-L-GULONATE TRAP TRANSPORTER SMALL PERMEASE PROTEIN YIAM"/>
    <property type="match status" value="1"/>
</dbReference>
<dbReference type="PANTHER" id="PTHR35011:SF2">
    <property type="entry name" value="2,3-DIKETO-L-GULONATE TRAP TRANSPORTER SMALL PERMEASE PROTEIN YIAM"/>
    <property type="match status" value="1"/>
</dbReference>
<feature type="transmembrane region" description="Helical" evidence="9">
    <location>
        <begin position="127"/>
        <end position="148"/>
    </location>
</feature>
<keyword evidence="2" id="KW-0813">Transport</keyword>
<evidence type="ECO:0000313" key="11">
    <source>
        <dbReference type="EMBL" id="QIK72676.1"/>
    </source>
</evidence>
<comment type="similarity">
    <text evidence="8">Belongs to the TRAP transporter small permease family.</text>
</comment>
<evidence type="ECO:0000256" key="6">
    <source>
        <dbReference type="ARBA" id="ARBA00022989"/>
    </source>
</evidence>
<feature type="transmembrane region" description="Helical" evidence="9">
    <location>
        <begin position="86"/>
        <end position="107"/>
    </location>
</feature>
<dbReference type="Proteomes" id="UP000501058">
    <property type="component" value="Chromosome"/>
</dbReference>
<evidence type="ECO:0000256" key="2">
    <source>
        <dbReference type="ARBA" id="ARBA00022448"/>
    </source>
</evidence>
<evidence type="ECO:0000256" key="1">
    <source>
        <dbReference type="ARBA" id="ARBA00004429"/>
    </source>
</evidence>
<feature type="domain" description="Tripartite ATP-independent periplasmic transporters DctQ component" evidence="10">
    <location>
        <begin position="23"/>
        <end position="151"/>
    </location>
</feature>
<evidence type="ECO:0000256" key="9">
    <source>
        <dbReference type="SAM" id="Phobius"/>
    </source>
</evidence>
<organism evidence="11 12">
    <name type="scientific">Propioniciclava coleopterorum</name>
    <dbReference type="NCBI Taxonomy" id="2714937"/>
    <lineage>
        <taxon>Bacteria</taxon>
        <taxon>Bacillati</taxon>
        <taxon>Actinomycetota</taxon>
        <taxon>Actinomycetes</taxon>
        <taxon>Propionibacteriales</taxon>
        <taxon>Propionibacteriaceae</taxon>
        <taxon>Propioniciclava</taxon>
    </lineage>
</organism>
<keyword evidence="5 9" id="KW-0812">Transmembrane</keyword>
<dbReference type="GO" id="GO:0005886">
    <property type="term" value="C:plasma membrane"/>
    <property type="evidence" value="ECO:0007669"/>
    <property type="project" value="UniProtKB-SubCell"/>
</dbReference>